<evidence type="ECO:0000256" key="1">
    <source>
        <dbReference type="SAM" id="SignalP"/>
    </source>
</evidence>
<dbReference type="AlphaFoldDB" id="A0A7X3FNX1"/>
<evidence type="ECO:0000313" key="3">
    <source>
        <dbReference type="EMBL" id="MVS97622.1"/>
    </source>
</evidence>
<feature type="chain" id="PRO_5031128245" description="Surface antigen domain-containing protein" evidence="1">
    <location>
        <begin position="27"/>
        <end position="166"/>
    </location>
</feature>
<sequence length="166" mass="17341">MTAPEANHPMNRISFIALPILALALAACSSTGTTRIAQVPVTPQPVATQPLVPTSAQTVQTAKLTTSIANGFVDPAALALMTAKDSNEANSAQFYALQFGRPGAPRQWAGDQGTTGSVAVGPYVRVNNLDCRDFTHTVKVGGTDYVKKGTACREQNGNWNVVQGAA</sequence>
<dbReference type="EMBL" id="WQRF01000001">
    <property type="protein sequence ID" value="MVS97622.1"/>
    <property type="molecule type" value="Genomic_DNA"/>
</dbReference>
<keyword evidence="4" id="KW-1185">Reference proteome</keyword>
<name>A0A7X3FNX1_9HYPH</name>
<dbReference type="InterPro" id="IPR032635">
    <property type="entry name" value="Anti_2"/>
</dbReference>
<gene>
    <name evidence="3" type="ORF">GO014_01085</name>
</gene>
<organism evidence="3 4">
    <name type="scientific">Devosia marina</name>
    <dbReference type="NCBI Taxonomy" id="2683198"/>
    <lineage>
        <taxon>Bacteria</taxon>
        <taxon>Pseudomonadati</taxon>
        <taxon>Pseudomonadota</taxon>
        <taxon>Alphaproteobacteria</taxon>
        <taxon>Hyphomicrobiales</taxon>
        <taxon>Devosiaceae</taxon>
        <taxon>Devosia</taxon>
    </lineage>
</organism>
<dbReference type="RefSeq" id="WP_133244543.1">
    <property type="nucleotide sequence ID" value="NZ_WQRF01000001.1"/>
</dbReference>
<protein>
    <recommendedName>
        <fullName evidence="2">Surface antigen domain-containing protein</fullName>
    </recommendedName>
</protein>
<feature type="domain" description="Surface antigen" evidence="2">
    <location>
        <begin position="61"/>
        <end position="162"/>
    </location>
</feature>
<feature type="signal peptide" evidence="1">
    <location>
        <begin position="1"/>
        <end position="26"/>
    </location>
</feature>
<keyword evidence="1" id="KW-0732">Signal</keyword>
<dbReference type="Pfam" id="PF16998">
    <property type="entry name" value="17kDa_Anti_2"/>
    <property type="match status" value="1"/>
</dbReference>
<comment type="caution">
    <text evidence="3">The sequence shown here is derived from an EMBL/GenBank/DDBJ whole genome shotgun (WGS) entry which is preliminary data.</text>
</comment>
<dbReference type="Proteomes" id="UP000438106">
    <property type="component" value="Unassembled WGS sequence"/>
</dbReference>
<evidence type="ECO:0000259" key="2">
    <source>
        <dbReference type="Pfam" id="PF16998"/>
    </source>
</evidence>
<proteinExistence type="predicted"/>
<reference evidence="3 4" key="1">
    <citation type="submission" date="2019-12" db="EMBL/GenBank/DDBJ databases">
        <title>Devosia maris sp. nov., isolated from the deep seawater.</title>
        <authorList>
            <person name="Liu Y."/>
        </authorList>
    </citation>
    <scope>NUCLEOTIDE SEQUENCE [LARGE SCALE GENOMIC DNA]</scope>
    <source>
        <strain evidence="3 4">L53-10-65</strain>
    </source>
</reference>
<accession>A0A7X3FNX1</accession>
<evidence type="ECO:0000313" key="4">
    <source>
        <dbReference type="Proteomes" id="UP000438106"/>
    </source>
</evidence>